<dbReference type="CDD" id="cd00637">
    <property type="entry name" value="7tm_classA_rhodopsin-like"/>
    <property type="match status" value="1"/>
</dbReference>
<dbReference type="Gene3D" id="1.20.1070.10">
    <property type="entry name" value="Rhodopsin 7-helix transmembrane proteins"/>
    <property type="match status" value="1"/>
</dbReference>
<comment type="caution">
    <text evidence="12">The sequence shown here is derived from an EMBL/GenBank/DDBJ whole genome shotgun (WGS) entry which is preliminary data.</text>
</comment>
<dbReference type="InterPro" id="IPR000276">
    <property type="entry name" value="GPCR_Rhodpsn"/>
</dbReference>
<gene>
    <name evidence="12" type="ORF">GDO81_015033</name>
</gene>
<feature type="transmembrane region" description="Helical" evidence="10">
    <location>
        <begin position="166"/>
        <end position="191"/>
    </location>
</feature>
<reference evidence="12" key="1">
    <citation type="thesis" date="2020" institute="ProQuest LLC" country="789 East Eisenhower Parkway, Ann Arbor, MI, USA">
        <title>Comparative Genomics and Chromosome Evolution.</title>
        <authorList>
            <person name="Mudd A.B."/>
        </authorList>
    </citation>
    <scope>NUCLEOTIDE SEQUENCE</scope>
    <source>
        <strain evidence="12">237g6f4</strain>
        <tissue evidence="12">Blood</tissue>
    </source>
</reference>
<feature type="transmembrane region" description="Helical" evidence="10">
    <location>
        <begin position="6"/>
        <end position="31"/>
    </location>
</feature>
<evidence type="ECO:0000256" key="3">
    <source>
        <dbReference type="ARBA" id="ARBA00022692"/>
    </source>
</evidence>
<keyword evidence="5" id="KW-0297">G-protein coupled receptor</keyword>
<evidence type="ECO:0000256" key="4">
    <source>
        <dbReference type="ARBA" id="ARBA00022989"/>
    </source>
</evidence>
<feature type="transmembrane region" description="Helical" evidence="10">
    <location>
        <begin position="43"/>
        <end position="69"/>
    </location>
</feature>
<dbReference type="GO" id="GO:0004930">
    <property type="term" value="F:G protein-coupled receptor activity"/>
    <property type="evidence" value="ECO:0007669"/>
    <property type="project" value="UniProtKB-KW"/>
</dbReference>
<name>A0AAV7AP87_ENGPU</name>
<organism evidence="12 13">
    <name type="scientific">Engystomops pustulosus</name>
    <name type="common">Tungara frog</name>
    <name type="synonym">Physalaemus pustulosus</name>
    <dbReference type="NCBI Taxonomy" id="76066"/>
    <lineage>
        <taxon>Eukaryota</taxon>
        <taxon>Metazoa</taxon>
        <taxon>Chordata</taxon>
        <taxon>Craniata</taxon>
        <taxon>Vertebrata</taxon>
        <taxon>Euteleostomi</taxon>
        <taxon>Amphibia</taxon>
        <taxon>Batrachia</taxon>
        <taxon>Anura</taxon>
        <taxon>Neobatrachia</taxon>
        <taxon>Hyloidea</taxon>
        <taxon>Leptodactylidae</taxon>
        <taxon>Leiuperinae</taxon>
        <taxon>Engystomops</taxon>
    </lineage>
</organism>
<evidence type="ECO:0000256" key="9">
    <source>
        <dbReference type="SAM" id="MobiDB-lite"/>
    </source>
</evidence>
<evidence type="ECO:0000256" key="7">
    <source>
        <dbReference type="ARBA" id="ARBA00023170"/>
    </source>
</evidence>
<dbReference type="PROSITE" id="PS50262">
    <property type="entry name" value="G_PROTEIN_RECEP_F1_2"/>
    <property type="match status" value="1"/>
</dbReference>
<feature type="region of interest" description="Disordered" evidence="9">
    <location>
        <begin position="304"/>
        <end position="335"/>
    </location>
</feature>
<evidence type="ECO:0000313" key="13">
    <source>
        <dbReference type="Proteomes" id="UP000824782"/>
    </source>
</evidence>
<keyword evidence="4 10" id="KW-1133">Transmembrane helix</keyword>
<feature type="transmembrane region" description="Helical" evidence="10">
    <location>
        <begin position="258"/>
        <end position="276"/>
    </location>
</feature>
<keyword evidence="3 10" id="KW-0812">Transmembrane</keyword>
<feature type="transmembrane region" description="Helical" evidence="10">
    <location>
        <begin position="123"/>
        <end position="146"/>
    </location>
</feature>
<dbReference type="EMBL" id="WNYA01000007">
    <property type="protein sequence ID" value="KAG8560558.1"/>
    <property type="molecule type" value="Genomic_DNA"/>
</dbReference>
<proteinExistence type="predicted"/>
<dbReference type="PANTHER" id="PTHR22752">
    <property type="entry name" value="G PROTEIN-COUPLED RECEPTOR"/>
    <property type="match status" value="1"/>
</dbReference>
<dbReference type="SUPFAM" id="SSF81321">
    <property type="entry name" value="Family A G protein-coupled receptor-like"/>
    <property type="match status" value="1"/>
</dbReference>
<comment type="subcellular location">
    <subcellularLocation>
        <location evidence="1">Cell membrane</location>
        <topology evidence="1">Multi-pass membrane protein</topology>
    </subcellularLocation>
</comment>
<dbReference type="GO" id="GO:0005886">
    <property type="term" value="C:plasma membrane"/>
    <property type="evidence" value="ECO:0007669"/>
    <property type="project" value="UniProtKB-SubCell"/>
</dbReference>
<protein>
    <recommendedName>
        <fullName evidence="11">G-protein coupled receptors family 1 profile domain-containing protein</fullName>
    </recommendedName>
</protein>
<evidence type="ECO:0000259" key="11">
    <source>
        <dbReference type="PROSITE" id="PS50262"/>
    </source>
</evidence>
<keyword evidence="8" id="KW-0807">Transducer</keyword>
<keyword evidence="13" id="KW-1185">Reference proteome</keyword>
<feature type="transmembrane region" description="Helical" evidence="10">
    <location>
        <begin position="81"/>
        <end position="102"/>
    </location>
</feature>
<evidence type="ECO:0000256" key="2">
    <source>
        <dbReference type="ARBA" id="ARBA00022475"/>
    </source>
</evidence>
<dbReference type="AlphaFoldDB" id="A0AAV7AP87"/>
<evidence type="ECO:0000256" key="8">
    <source>
        <dbReference type="ARBA" id="ARBA00023224"/>
    </source>
</evidence>
<accession>A0AAV7AP87</accession>
<feature type="transmembrane region" description="Helical" evidence="10">
    <location>
        <begin position="224"/>
        <end position="246"/>
    </location>
</feature>
<keyword evidence="2" id="KW-1003">Cell membrane</keyword>
<dbReference type="InterPro" id="IPR017452">
    <property type="entry name" value="GPCR_Rhodpsn_7TM"/>
</dbReference>
<dbReference type="Proteomes" id="UP000824782">
    <property type="component" value="Unassembled WGS sequence"/>
</dbReference>
<dbReference type="PANTHER" id="PTHR22752:SF14">
    <property type="entry name" value="G-PROTEIN COUPLED RECEPTORS FAMILY 1 PROFILE DOMAIN-CONTAINING PROTEIN"/>
    <property type="match status" value="1"/>
</dbReference>
<feature type="domain" description="G-protein coupled receptors family 1 profile" evidence="11">
    <location>
        <begin position="22"/>
        <end position="277"/>
    </location>
</feature>
<sequence>MSPELLVYATLLISAGVGAVGANLTLLFLFLSHLKLRTDTWGLTLNLSLCDMLFGMSIISVGICGILGGGTFFNTDIACKLVGSVLVLLQVASLNSLAWTTLDKFTEICFPLRYAQIVTKRRIWIILIFLWICAIVVAALPFIGFGEYSFNQDVHMCLPTLNSTTMAYSVVILSGGIITPILAISVLYIAIIHIARSQAKRGTFVCNDQHCYYVPIRSYFRNTLVLIVSAFYLPVCWIPSLTISFYEIFYTDNVPPPAQMASVWLIVLTSGINPWVNSLAQRKYRKALRESWRKLKRIFQDMGVGSETPSENERQSSSQTHHCLPGHNMTSTNPT</sequence>
<keyword evidence="7" id="KW-0675">Receptor</keyword>
<keyword evidence="6 10" id="KW-0472">Membrane</keyword>
<evidence type="ECO:0000256" key="5">
    <source>
        <dbReference type="ARBA" id="ARBA00023040"/>
    </source>
</evidence>
<evidence type="ECO:0000313" key="12">
    <source>
        <dbReference type="EMBL" id="KAG8560558.1"/>
    </source>
</evidence>
<evidence type="ECO:0000256" key="1">
    <source>
        <dbReference type="ARBA" id="ARBA00004651"/>
    </source>
</evidence>
<evidence type="ECO:0000256" key="10">
    <source>
        <dbReference type="SAM" id="Phobius"/>
    </source>
</evidence>
<evidence type="ECO:0000256" key="6">
    <source>
        <dbReference type="ARBA" id="ARBA00023136"/>
    </source>
</evidence>
<dbReference type="Pfam" id="PF00001">
    <property type="entry name" value="7tm_1"/>
    <property type="match status" value="1"/>
</dbReference>
<dbReference type="PRINTS" id="PR00237">
    <property type="entry name" value="GPCRRHODOPSN"/>
</dbReference>